<dbReference type="PANTHER" id="PTHR11113">
    <property type="entry name" value="N-ACETYLGLUCOSAMINE-6-PHOSPHATE DEACETYLASE"/>
    <property type="match status" value="1"/>
</dbReference>
<evidence type="ECO:0000256" key="1">
    <source>
        <dbReference type="ARBA" id="ARBA00010716"/>
    </source>
</evidence>
<reference evidence="10 11" key="1">
    <citation type="submission" date="2014-07" db="EMBL/GenBank/DDBJ databases">
        <title>Biosystematic studies on Modestobacter strains isolated from extreme hyper-arid desert soil and from historic building.</title>
        <authorList>
            <person name="Bukarasam K."/>
            <person name="Bull A."/>
            <person name="Girard G."/>
            <person name="van Wezel G."/>
            <person name="Goodfellow M."/>
        </authorList>
    </citation>
    <scope>NUCLEOTIDE SEQUENCE [LARGE SCALE GENOMIC DNA]</scope>
    <source>
        <strain evidence="10 11">KNN45-2b</strain>
    </source>
</reference>
<keyword evidence="4 5" id="KW-0119">Carbohydrate metabolism</keyword>
<evidence type="ECO:0000256" key="4">
    <source>
        <dbReference type="ARBA" id="ARBA00023277"/>
    </source>
</evidence>
<dbReference type="RefSeq" id="WP_036336000.1">
    <property type="nucleotide sequence ID" value="NZ_JPMX01000049.1"/>
</dbReference>
<evidence type="ECO:0000256" key="3">
    <source>
        <dbReference type="ARBA" id="ARBA00022801"/>
    </source>
</evidence>
<dbReference type="InterPro" id="IPR032466">
    <property type="entry name" value="Metal_Hydrolase"/>
</dbReference>
<evidence type="ECO:0000256" key="2">
    <source>
        <dbReference type="ARBA" id="ARBA00022723"/>
    </source>
</evidence>
<dbReference type="InterPro" id="IPR003764">
    <property type="entry name" value="GlcNAc_6-P_deAcase"/>
</dbReference>
<dbReference type="EMBL" id="JPMX01000049">
    <property type="protein sequence ID" value="KGH46480.1"/>
    <property type="molecule type" value="Genomic_DNA"/>
</dbReference>
<dbReference type="InterPro" id="IPR006680">
    <property type="entry name" value="Amidohydro-rel"/>
</dbReference>
<proteinExistence type="inferred from homology"/>
<dbReference type="GO" id="GO:0006046">
    <property type="term" value="P:N-acetylglucosamine catabolic process"/>
    <property type="evidence" value="ECO:0007669"/>
    <property type="project" value="TreeGrafter"/>
</dbReference>
<dbReference type="AlphaFoldDB" id="A0A098Y7S2"/>
<evidence type="ECO:0000313" key="11">
    <source>
        <dbReference type="Proteomes" id="UP000029713"/>
    </source>
</evidence>
<gene>
    <name evidence="10" type="ORF">IN07_11975</name>
</gene>
<dbReference type="SUPFAM" id="SSF51338">
    <property type="entry name" value="Composite domain of metallo-dependent hydrolases"/>
    <property type="match status" value="1"/>
</dbReference>
<organism evidence="10 11">
    <name type="scientific">Modestobacter caceresii</name>
    <dbReference type="NCBI Taxonomy" id="1522368"/>
    <lineage>
        <taxon>Bacteria</taxon>
        <taxon>Bacillati</taxon>
        <taxon>Actinomycetota</taxon>
        <taxon>Actinomycetes</taxon>
        <taxon>Geodermatophilales</taxon>
        <taxon>Geodermatophilaceae</taxon>
        <taxon>Modestobacter</taxon>
    </lineage>
</organism>
<dbReference type="SUPFAM" id="SSF51556">
    <property type="entry name" value="Metallo-dependent hydrolases"/>
    <property type="match status" value="1"/>
</dbReference>
<protein>
    <submittedName>
        <fullName evidence="10">N-acetylglucosamine-6-phosphate deacetylase</fullName>
    </submittedName>
</protein>
<evidence type="ECO:0000313" key="10">
    <source>
        <dbReference type="EMBL" id="KGH46480.1"/>
    </source>
</evidence>
<evidence type="ECO:0000256" key="6">
    <source>
        <dbReference type="PIRSR" id="PIRSR038994-1"/>
    </source>
</evidence>
<keyword evidence="2 8" id="KW-0479">Metal-binding</keyword>
<dbReference type="GO" id="GO:0008448">
    <property type="term" value="F:N-acetylglucosamine-6-phosphate deacetylase activity"/>
    <property type="evidence" value="ECO:0007669"/>
    <property type="project" value="InterPro"/>
</dbReference>
<evidence type="ECO:0000256" key="8">
    <source>
        <dbReference type="PIRSR" id="PIRSR038994-3"/>
    </source>
</evidence>
<feature type="binding site" evidence="7">
    <location>
        <position position="233"/>
    </location>
    <ligand>
        <name>substrate</name>
    </ligand>
</feature>
<feature type="binding site" evidence="7">
    <location>
        <position position="142"/>
    </location>
    <ligand>
        <name>substrate</name>
    </ligand>
</feature>
<comment type="similarity">
    <text evidence="1 5">Belongs to the metallo-dependent hydrolases superfamily. NagA family.</text>
</comment>
<dbReference type="Pfam" id="PF01979">
    <property type="entry name" value="Amidohydro_1"/>
    <property type="match status" value="1"/>
</dbReference>
<evidence type="ECO:0000259" key="9">
    <source>
        <dbReference type="Pfam" id="PF01979"/>
    </source>
</evidence>
<feature type="binding site" evidence="7">
    <location>
        <position position="260"/>
    </location>
    <ligand>
        <name>substrate</name>
    </ligand>
</feature>
<dbReference type="OrthoDB" id="9776488at2"/>
<keyword evidence="3 5" id="KW-0378">Hydrolase</keyword>
<feature type="binding site" evidence="8">
    <location>
        <position position="197"/>
    </location>
    <ligand>
        <name>Zn(2+)</name>
        <dbReference type="ChEBI" id="CHEBI:29105"/>
    </ligand>
</feature>
<dbReference type="InterPro" id="IPR011059">
    <property type="entry name" value="Metal-dep_hydrolase_composite"/>
</dbReference>
<feature type="domain" description="Amidohydrolase-related" evidence="9">
    <location>
        <begin position="57"/>
        <end position="379"/>
    </location>
</feature>
<feature type="binding site" evidence="8">
    <location>
        <position position="222"/>
    </location>
    <ligand>
        <name>Zn(2+)</name>
        <dbReference type="ChEBI" id="CHEBI:29105"/>
    </ligand>
</feature>
<name>A0A098Y7S2_9ACTN</name>
<feature type="active site" description="Proton donor/acceptor" evidence="6">
    <location>
        <position position="283"/>
    </location>
</feature>
<dbReference type="Gene3D" id="3.20.20.140">
    <property type="entry name" value="Metal-dependent hydrolases"/>
    <property type="match status" value="1"/>
</dbReference>
<dbReference type="Proteomes" id="UP000029713">
    <property type="component" value="Unassembled WGS sequence"/>
</dbReference>
<dbReference type="PANTHER" id="PTHR11113:SF14">
    <property type="entry name" value="N-ACETYLGLUCOSAMINE-6-PHOSPHATE DEACETYLASE"/>
    <property type="match status" value="1"/>
</dbReference>
<evidence type="ECO:0000256" key="7">
    <source>
        <dbReference type="PIRSR" id="PIRSR038994-2"/>
    </source>
</evidence>
<dbReference type="Gene3D" id="2.30.40.10">
    <property type="entry name" value="Urease, subunit C, domain 1"/>
    <property type="match status" value="1"/>
</dbReference>
<comment type="caution">
    <text evidence="10">The sequence shown here is derived from an EMBL/GenBank/DDBJ whole genome shotgun (WGS) entry which is preliminary data.</text>
</comment>
<evidence type="ECO:0000256" key="5">
    <source>
        <dbReference type="PIRNR" id="PIRNR038994"/>
    </source>
</evidence>
<keyword evidence="11" id="KW-1185">Reference proteome</keyword>
<feature type="binding site" evidence="7">
    <location>
        <begin position="225"/>
        <end position="226"/>
    </location>
    <ligand>
        <name>substrate</name>
    </ligand>
</feature>
<feature type="binding site" evidence="8">
    <location>
        <position position="131"/>
    </location>
    <ligand>
        <name>Zn(2+)</name>
        <dbReference type="ChEBI" id="CHEBI:29105"/>
    </ligand>
</feature>
<accession>A0A098Y7S2</accession>
<dbReference type="STRING" id="1522368.IN07_11975"/>
<feature type="binding site" evidence="7">
    <location>
        <begin position="318"/>
        <end position="320"/>
    </location>
    <ligand>
        <name>substrate</name>
    </ligand>
</feature>
<dbReference type="GO" id="GO:0046872">
    <property type="term" value="F:metal ion binding"/>
    <property type="evidence" value="ECO:0007669"/>
    <property type="project" value="UniProtKB-KW"/>
</dbReference>
<comment type="cofactor">
    <cofactor evidence="8">
        <name>a divalent metal cation</name>
        <dbReference type="ChEBI" id="CHEBI:60240"/>
    </cofactor>
    <text evidence="8">Binds 1 divalent metal cation per subunit.</text>
</comment>
<sequence length="394" mass="39145">MTPDPRTAGPVLRGRLVTGGSVVDDGVLAVAGDRVAFAGLARDWTGALPAPAPDKLLLPGLVDLHCHGAAGHGFPDADAAGVRAAAAHHRAHGTTTLVASLVSAPAAVLRERLAVLAPLVAAGELAGVHLEGPFLSAARCGAQDPAALVPGDPALLAELLAAGRGTVVSMTLAPETAHRAELVDLLRAHGAVPSFGHTDAAAVEVTAAIRSAAPGGPLSATHLFNGMPPLLSRAPGPVAACLAAAARGELVVELIGDGVHLAPETVATVFDLVGPGAIALVTDAMAAAGMADGSYRLGSLPVEVRDGVARLTGASAAIAGGTARLVDVVRATVAAGVPLADAVLAASGTPARLLGREDVGELVRGRRADVLVTDPHLNPIAVLRAGAWVHREES</sequence>
<dbReference type="PIRSF" id="PIRSF038994">
    <property type="entry name" value="NagA"/>
    <property type="match status" value="1"/>
</dbReference>